<feature type="transmembrane region" description="Helical" evidence="6">
    <location>
        <begin position="231"/>
        <end position="248"/>
    </location>
</feature>
<keyword evidence="5 6" id="KW-0472">Membrane</keyword>
<feature type="transmembrane region" description="Helical" evidence="6">
    <location>
        <begin position="409"/>
        <end position="426"/>
    </location>
</feature>
<name>A0A844E293_EUBRA</name>
<organism evidence="7 8">
    <name type="scientific">Eubacterium ramulus</name>
    <dbReference type="NCBI Taxonomy" id="39490"/>
    <lineage>
        <taxon>Bacteria</taxon>
        <taxon>Bacillati</taxon>
        <taxon>Bacillota</taxon>
        <taxon>Clostridia</taxon>
        <taxon>Eubacteriales</taxon>
        <taxon>Eubacteriaceae</taxon>
        <taxon>Eubacterium</taxon>
    </lineage>
</organism>
<keyword evidence="2" id="KW-1003">Cell membrane</keyword>
<dbReference type="GO" id="GO:0005886">
    <property type="term" value="C:plasma membrane"/>
    <property type="evidence" value="ECO:0007669"/>
    <property type="project" value="UniProtKB-SubCell"/>
</dbReference>
<dbReference type="EMBL" id="WKRA01000023">
    <property type="protein sequence ID" value="MSD16865.1"/>
    <property type="molecule type" value="Genomic_DNA"/>
</dbReference>
<feature type="transmembrane region" description="Helical" evidence="6">
    <location>
        <begin position="82"/>
        <end position="105"/>
    </location>
</feature>
<dbReference type="PANTHER" id="PTHR30250:SF11">
    <property type="entry name" value="O-ANTIGEN TRANSPORTER-RELATED"/>
    <property type="match status" value="1"/>
</dbReference>
<comment type="subcellular location">
    <subcellularLocation>
        <location evidence="1">Cell membrane</location>
        <topology evidence="1">Multi-pass membrane protein</topology>
    </subcellularLocation>
</comment>
<feature type="transmembrane region" description="Helical" evidence="6">
    <location>
        <begin position="54"/>
        <end position="70"/>
    </location>
</feature>
<evidence type="ECO:0000313" key="8">
    <source>
        <dbReference type="Proteomes" id="UP000431304"/>
    </source>
</evidence>
<accession>A0A844E293</accession>
<dbReference type="InterPro" id="IPR050833">
    <property type="entry name" value="Poly_Biosynth_Transport"/>
</dbReference>
<feature type="transmembrane region" description="Helical" evidence="6">
    <location>
        <begin position="432"/>
        <end position="452"/>
    </location>
</feature>
<evidence type="ECO:0000256" key="3">
    <source>
        <dbReference type="ARBA" id="ARBA00022692"/>
    </source>
</evidence>
<evidence type="ECO:0000256" key="6">
    <source>
        <dbReference type="SAM" id="Phobius"/>
    </source>
</evidence>
<feature type="transmembrane region" description="Helical" evidence="6">
    <location>
        <begin position="378"/>
        <end position="397"/>
    </location>
</feature>
<gene>
    <name evidence="7" type="ORF">GKE72_12515</name>
</gene>
<feature type="transmembrane region" description="Helical" evidence="6">
    <location>
        <begin position="319"/>
        <end position="340"/>
    </location>
</feature>
<feature type="transmembrane region" description="Helical" evidence="6">
    <location>
        <begin position="12"/>
        <end position="34"/>
    </location>
</feature>
<dbReference type="PANTHER" id="PTHR30250">
    <property type="entry name" value="PST FAMILY PREDICTED COLANIC ACID TRANSPORTER"/>
    <property type="match status" value="1"/>
</dbReference>
<dbReference type="InterPro" id="IPR002797">
    <property type="entry name" value="Polysacc_synth"/>
</dbReference>
<keyword evidence="3 6" id="KW-0812">Transmembrane</keyword>
<evidence type="ECO:0000313" key="7">
    <source>
        <dbReference type="EMBL" id="MSD16865.1"/>
    </source>
</evidence>
<dbReference type="RefSeq" id="WP_154314892.1">
    <property type="nucleotide sequence ID" value="NZ_JBKTKH010000021.1"/>
</dbReference>
<proteinExistence type="predicted"/>
<feature type="transmembrane region" description="Helical" evidence="6">
    <location>
        <begin position="169"/>
        <end position="188"/>
    </location>
</feature>
<evidence type="ECO:0000256" key="1">
    <source>
        <dbReference type="ARBA" id="ARBA00004651"/>
    </source>
</evidence>
<evidence type="ECO:0000256" key="2">
    <source>
        <dbReference type="ARBA" id="ARBA00022475"/>
    </source>
</evidence>
<keyword evidence="4 6" id="KW-1133">Transmembrane helix</keyword>
<reference evidence="7 8" key="1">
    <citation type="journal article" date="2019" name="Nat. Med.">
        <title>A library of human gut bacterial isolates paired with longitudinal multiomics data enables mechanistic microbiome research.</title>
        <authorList>
            <person name="Poyet M."/>
            <person name="Groussin M."/>
            <person name="Gibbons S.M."/>
            <person name="Avila-Pacheco J."/>
            <person name="Jiang X."/>
            <person name="Kearney S.M."/>
            <person name="Perrotta A.R."/>
            <person name="Berdy B."/>
            <person name="Zhao S."/>
            <person name="Lieberman T.D."/>
            <person name="Swanson P.K."/>
            <person name="Smith M."/>
            <person name="Roesemann S."/>
            <person name="Alexander J.E."/>
            <person name="Rich S.A."/>
            <person name="Livny J."/>
            <person name="Vlamakis H."/>
            <person name="Clish C."/>
            <person name="Bullock K."/>
            <person name="Deik A."/>
            <person name="Scott J."/>
            <person name="Pierce K.A."/>
            <person name="Xavier R.J."/>
            <person name="Alm E.J."/>
        </authorList>
    </citation>
    <scope>NUCLEOTIDE SEQUENCE [LARGE SCALE GENOMIC DNA]</scope>
    <source>
        <strain evidence="7 8">BIOML-A3</strain>
    </source>
</reference>
<evidence type="ECO:0000256" key="5">
    <source>
        <dbReference type="ARBA" id="ARBA00023136"/>
    </source>
</evidence>
<feature type="transmembrane region" description="Helical" evidence="6">
    <location>
        <begin position="111"/>
        <end position="129"/>
    </location>
</feature>
<comment type="caution">
    <text evidence="7">The sequence shown here is derived from an EMBL/GenBank/DDBJ whole genome shotgun (WGS) entry which is preliminary data.</text>
</comment>
<feature type="transmembrane region" description="Helical" evidence="6">
    <location>
        <begin position="352"/>
        <end position="372"/>
    </location>
</feature>
<dbReference type="AlphaFoldDB" id="A0A844E293"/>
<dbReference type="Proteomes" id="UP000431304">
    <property type="component" value="Unassembled WGS sequence"/>
</dbReference>
<feature type="transmembrane region" description="Helical" evidence="6">
    <location>
        <begin position="141"/>
        <end position="163"/>
    </location>
</feature>
<feature type="transmembrane region" description="Helical" evidence="6">
    <location>
        <begin position="290"/>
        <end position="313"/>
    </location>
</feature>
<dbReference type="Pfam" id="PF01943">
    <property type="entry name" value="Polysacc_synt"/>
    <property type="match status" value="1"/>
</dbReference>
<sequence length="465" mass="52440">MNSKYKILASNTVIFAVGNILVKLISFFLMPLYTSILTTEQYGVAELLNNTIEIVLPLATLCIVEALYRFSIDENTNHSELFMNSLFVIVIGDIVVAIGSVVCYYCIGYTYALYFLLLFITTTFYKVTCQFARGLGHVKRYALYGVTNSLILVASNVVLLGIFKGGVAAYLLSFSISYGISGILALVFSREYKFIQKDQLNFRSLKEMLSYSLPSIPNMLSWWVNSLSDRYIVLLFWGSGITGLYTAASKLPAMINLVTSIFQQAWQYSTATEIDSEDNSSFFSNIFRGYAYFCALACGGLLILNKIICKILLQSDFYSAWKFVPLLLLAATFGCIATYFGTFYNAVKNNKMLMVSTIVGAIINFGLNFFLIPQYGGMGAAIATAFSYFVIMVIRMVDVCRFINIKIDFTRFWIQFLTLFIAVLFSCRKSNISLLIPIFMFVIILISDMWLLKKITVVLKRLINR</sequence>
<evidence type="ECO:0000256" key="4">
    <source>
        <dbReference type="ARBA" id="ARBA00022989"/>
    </source>
</evidence>
<protein>
    <submittedName>
        <fullName evidence="7">Oligosaccharide flippase family protein</fullName>
    </submittedName>
</protein>